<dbReference type="RefSeq" id="WP_037634797.1">
    <property type="nucleotide sequence ID" value="NZ_BHXC01000007.1"/>
</dbReference>
<evidence type="ECO:0000313" key="2">
    <source>
        <dbReference type="Proteomes" id="UP000288351"/>
    </source>
</evidence>
<accession>A0A059WD87</accession>
<protein>
    <submittedName>
        <fullName evidence="1">Uncharacterized protein</fullName>
    </submittedName>
</protein>
<dbReference type="STRING" id="68570.DC74_7286"/>
<proteinExistence type="predicted"/>
<comment type="caution">
    <text evidence="1">The sequence shown here is derived from an EMBL/GenBank/DDBJ whole genome shotgun (WGS) entry which is preliminary data.</text>
</comment>
<dbReference type="AlphaFoldDB" id="A0A059WD87"/>
<gene>
    <name evidence="1" type="ORF">SALB_08251</name>
</gene>
<organism evidence="1 2">
    <name type="scientific">Streptomyces noursei</name>
    <name type="common">Streptomyces albulus</name>
    <dbReference type="NCBI Taxonomy" id="1971"/>
    <lineage>
        <taxon>Bacteria</taxon>
        <taxon>Bacillati</taxon>
        <taxon>Actinomycetota</taxon>
        <taxon>Actinomycetes</taxon>
        <taxon>Kitasatosporales</taxon>
        <taxon>Streptomycetaceae</taxon>
        <taxon>Streptomyces</taxon>
    </lineage>
</organism>
<sequence>MPGSTRAMAVCTGCGLVAATAYTVALGGNGWVWFLWVVLALLTLGVVTARRV</sequence>
<dbReference type="EMBL" id="BHXC01000007">
    <property type="protein sequence ID" value="GCB95446.1"/>
    <property type="molecule type" value="Genomic_DNA"/>
</dbReference>
<reference evidence="1 2" key="1">
    <citation type="journal article" date="2019" name="Microbiol. Resour. Announc.">
        <title>Draft Genome Sequence of the Most Traditional epsilon-Poly-l-Lysine Producer, Streptomyces albulus NBRC14147.</title>
        <authorList>
            <person name="Yamanaka K."/>
            <person name="Hamano Y."/>
        </authorList>
    </citation>
    <scope>NUCLEOTIDE SEQUENCE [LARGE SCALE GENOMIC DNA]</scope>
    <source>
        <strain evidence="1 2">NBRC 14147</strain>
    </source>
</reference>
<dbReference type="Proteomes" id="UP000288351">
    <property type="component" value="Unassembled WGS sequence"/>
</dbReference>
<name>A0A059WD87_STRNR</name>
<evidence type="ECO:0000313" key="1">
    <source>
        <dbReference type="EMBL" id="GCB95446.1"/>
    </source>
</evidence>